<dbReference type="GO" id="GO:0004519">
    <property type="term" value="F:endonuclease activity"/>
    <property type="evidence" value="ECO:0007669"/>
    <property type="project" value="InterPro"/>
</dbReference>
<dbReference type="InterPro" id="IPR005021">
    <property type="entry name" value="Terminase_largesu-like"/>
</dbReference>
<evidence type="ECO:0000259" key="1">
    <source>
        <dbReference type="Pfam" id="PF03354"/>
    </source>
</evidence>
<dbReference type="EMBL" id="JAJCGD010000049">
    <property type="protein sequence ID" value="MCB6829351.1"/>
    <property type="molecule type" value="Genomic_DNA"/>
</dbReference>
<evidence type="ECO:0000313" key="4">
    <source>
        <dbReference type="Proteomes" id="UP001198190"/>
    </source>
</evidence>
<dbReference type="Gene3D" id="3.40.50.300">
    <property type="entry name" value="P-loop containing nucleotide triphosphate hydrolases"/>
    <property type="match status" value="1"/>
</dbReference>
<dbReference type="InterPro" id="IPR027417">
    <property type="entry name" value="P-loop_NTPase"/>
</dbReference>
<comment type="caution">
    <text evidence="3">The sequence shown here is derived from an EMBL/GenBank/DDBJ whole genome shotgun (WGS) entry which is preliminary data.</text>
</comment>
<dbReference type="AlphaFoldDB" id="A0AAW4UCH2"/>
<organism evidence="3 4">
    <name type="scientific">Megamonas funiformis</name>
    <dbReference type="NCBI Taxonomy" id="437897"/>
    <lineage>
        <taxon>Bacteria</taxon>
        <taxon>Bacillati</taxon>
        <taxon>Bacillota</taxon>
        <taxon>Negativicutes</taxon>
        <taxon>Selenomonadales</taxon>
        <taxon>Selenomonadaceae</taxon>
        <taxon>Megamonas</taxon>
    </lineage>
</organism>
<accession>A0AAW4UCH2</accession>
<dbReference type="RefSeq" id="WP_227153372.1">
    <property type="nucleotide sequence ID" value="NZ_JAJCGD010000049.1"/>
</dbReference>
<dbReference type="PANTHER" id="PTHR41287">
    <property type="match status" value="1"/>
</dbReference>
<reference evidence="3" key="1">
    <citation type="submission" date="2021-10" db="EMBL/GenBank/DDBJ databases">
        <title>Collection of gut derived symbiotic bacterial strains cultured from healthy donors.</title>
        <authorList>
            <person name="Lin H."/>
            <person name="Littmann E."/>
            <person name="Claire K."/>
            <person name="Pamer E."/>
        </authorList>
    </citation>
    <scope>NUCLEOTIDE SEQUENCE</scope>
    <source>
        <strain evidence="3">MSK.7.16</strain>
    </source>
</reference>
<proteinExistence type="predicted"/>
<sequence>MNYIEIYYGKIKSSDAIVSEKVKKLFEHLHDKLHDSGSRYIFDEKKANHAIDFIERYCKHSKGKWAGKPVILEVWQKAILSALFGFIDKNTGLRQYRELILIVARKNGKSTLSSGIGLYLLMADGEPGSEVYSVATQREQAKIIWNEAVRMVKKSPSLNKRCDCLVSRIKCRFNDGVFVPLASDSNTLDGLNVHGALIDELHAIKDKNLYDVVIDGMTAREQPLSIITSTAGTIREGIFDLKYEEAANIIAGYGDENGYKDETILPVIYELDKRNEWTKPTCWAKANPALGTIKSREQLEDKVNRAKANPHYVKNLLCKDFNVRETATEAFLTFEQLNNEATFDIGVLKPRYGIGGIDLSATTDLTCATMLFKTIEDEKRFYVEQMYWIPEELLEKRVHEDRVPYDIWLKRGFVRVSPGNSIDYRLIVEWFEEMQNEKDVYLFKCGYDSWSAKYFVQDMINTFGEPTMEPVIQGKKTLSGPMKALGADLEAKLINYNNNPVLKWCMANVSVDMDKNGNIQPCKLQNPRQRIDGFASLLDAYVVYERNKDDYMNII</sequence>
<gene>
    <name evidence="3" type="ORF">LIY65_11690</name>
</gene>
<feature type="domain" description="Terminase large subunit-like endonuclease" evidence="2">
    <location>
        <begin position="268"/>
        <end position="541"/>
    </location>
</feature>
<dbReference type="Proteomes" id="UP001198190">
    <property type="component" value="Unassembled WGS sequence"/>
</dbReference>
<evidence type="ECO:0000259" key="2">
    <source>
        <dbReference type="Pfam" id="PF20441"/>
    </source>
</evidence>
<dbReference type="Pfam" id="PF20441">
    <property type="entry name" value="TerL_nuclease"/>
    <property type="match status" value="1"/>
</dbReference>
<name>A0AAW4UCH2_9FIRM</name>
<dbReference type="InterPro" id="IPR046462">
    <property type="entry name" value="TerL_nuclease"/>
</dbReference>
<evidence type="ECO:0000313" key="3">
    <source>
        <dbReference type="EMBL" id="MCB6829351.1"/>
    </source>
</evidence>
<protein>
    <submittedName>
        <fullName evidence="3">Terminase large subunit</fullName>
    </submittedName>
</protein>
<dbReference type="Pfam" id="PF03354">
    <property type="entry name" value="TerL_ATPase"/>
    <property type="match status" value="1"/>
</dbReference>
<dbReference type="InterPro" id="IPR046461">
    <property type="entry name" value="TerL_ATPase"/>
</dbReference>
<dbReference type="PANTHER" id="PTHR41287:SF1">
    <property type="entry name" value="PROTEIN YMFN"/>
    <property type="match status" value="1"/>
</dbReference>
<feature type="domain" description="Terminase large subunit-like ATPase" evidence="1">
    <location>
        <begin position="75"/>
        <end position="245"/>
    </location>
</feature>